<evidence type="ECO:0000313" key="2">
    <source>
        <dbReference type="Proteomes" id="UP001627154"/>
    </source>
</evidence>
<organism evidence="1 2">
    <name type="scientific">Trichogramma kaykai</name>
    <dbReference type="NCBI Taxonomy" id="54128"/>
    <lineage>
        <taxon>Eukaryota</taxon>
        <taxon>Metazoa</taxon>
        <taxon>Ecdysozoa</taxon>
        <taxon>Arthropoda</taxon>
        <taxon>Hexapoda</taxon>
        <taxon>Insecta</taxon>
        <taxon>Pterygota</taxon>
        <taxon>Neoptera</taxon>
        <taxon>Endopterygota</taxon>
        <taxon>Hymenoptera</taxon>
        <taxon>Apocrita</taxon>
        <taxon>Proctotrupomorpha</taxon>
        <taxon>Chalcidoidea</taxon>
        <taxon>Trichogrammatidae</taxon>
        <taxon>Trichogramma</taxon>
    </lineage>
</organism>
<evidence type="ECO:0000313" key="1">
    <source>
        <dbReference type="EMBL" id="KAL3392207.1"/>
    </source>
</evidence>
<dbReference type="AlphaFoldDB" id="A0ABD2WHA3"/>
<evidence type="ECO:0008006" key="3">
    <source>
        <dbReference type="Google" id="ProtNLM"/>
    </source>
</evidence>
<proteinExistence type="predicted"/>
<reference evidence="1 2" key="1">
    <citation type="journal article" date="2024" name="bioRxiv">
        <title>A reference genome for Trichogramma kaykai: A tiny desert-dwelling parasitoid wasp with competing sex-ratio distorters.</title>
        <authorList>
            <person name="Culotta J."/>
            <person name="Lindsey A.R."/>
        </authorList>
    </citation>
    <scope>NUCLEOTIDE SEQUENCE [LARGE SCALE GENOMIC DNA]</scope>
    <source>
        <strain evidence="1 2">KSX58</strain>
    </source>
</reference>
<accession>A0ABD2WHA3</accession>
<dbReference type="EMBL" id="JBJJXI010000107">
    <property type="protein sequence ID" value="KAL3392207.1"/>
    <property type="molecule type" value="Genomic_DNA"/>
</dbReference>
<protein>
    <recommendedName>
        <fullName evidence="3">Reverse transcriptase Ty1/copia-type domain-containing protein</fullName>
    </recommendedName>
</protein>
<sequence>MYYPQAEEKYIEQDKEEDTYFIPITETIEEQITDVKEIHDKTTSEAEDELEEPREYVKSPRPQLFSTHVGERFERKRFKRAEIFPKYEVDYKPGSTMFLSQRHYAENILRRFRMQDCHGVNTPMDINQKLSKLMSKEHVSPESPNFPYQEAIGTLLYLSQTSRPDICFEASFLSSFNQEPKGAHIKAVKRVMRYIQGTKDAKIAFDPDSKQGLVGYCDSDWANNVDNRRSVSGYIFMFQGGPISWASRRQKTVALSSCEAEYMALQQPVKKQNG</sequence>
<dbReference type="Proteomes" id="UP001627154">
    <property type="component" value="Unassembled WGS sequence"/>
</dbReference>
<dbReference type="PANTHER" id="PTHR11439">
    <property type="entry name" value="GAG-POL-RELATED RETROTRANSPOSON"/>
    <property type="match status" value="1"/>
</dbReference>
<comment type="caution">
    <text evidence="1">The sequence shown here is derived from an EMBL/GenBank/DDBJ whole genome shotgun (WGS) entry which is preliminary data.</text>
</comment>
<dbReference type="CDD" id="cd09272">
    <property type="entry name" value="RNase_HI_RT_Ty1"/>
    <property type="match status" value="1"/>
</dbReference>
<keyword evidence="2" id="KW-1185">Reference proteome</keyword>
<name>A0ABD2WHA3_9HYME</name>
<gene>
    <name evidence="1" type="ORF">TKK_013507</name>
</gene>
<dbReference type="PANTHER" id="PTHR11439:SF483">
    <property type="entry name" value="PEPTIDE SYNTHASE GLIP-LIKE, PUTATIVE (AFU_ORTHOLOGUE AFUA_3G12920)-RELATED"/>
    <property type="match status" value="1"/>
</dbReference>